<proteinExistence type="inferred from homology"/>
<organism evidence="7 8">
    <name type="scientific">Candidatus Harrisonbacteria bacterium CG10_big_fil_rev_8_21_14_0_10_42_17</name>
    <dbReference type="NCBI Taxonomy" id="1974584"/>
    <lineage>
        <taxon>Bacteria</taxon>
        <taxon>Candidatus Harrisoniibacteriota</taxon>
    </lineage>
</organism>
<accession>A0A2M6WHW9</accession>
<dbReference type="EMBL" id="PFBA01000024">
    <property type="protein sequence ID" value="PIT92387.1"/>
    <property type="molecule type" value="Genomic_DNA"/>
</dbReference>
<evidence type="ECO:0000256" key="4">
    <source>
        <dbReference type="ARBA" id="ARBA00032089"/>
    </source>
</evidence>
<dbReference type="InterPro" id="IPR055342">
    <property type="entry name" value="MreC_beta-barrel_core"/>
</dbReference>
<dbReference type="Gene3D" id="2.40.10.350">
    <property type="entry name" value="Rod shape-determining protein MreC, domain 2"/>
    <property type="match status" value="1"/>
</dbReference>
<dbReference type="PANTHER" id="PTHR34138">
    <property type="entry name" value="CELL SHAPE-DETERMINING PROTEIN MREC"/>
    <property type="match status" value="1"/>
</dbReference>
<keyword evidence="3" id="KW-0133">Cell shape</keyword>
<dbReference type="InterPro" id="IPR042177">
    <property type="entry name" value="Cell/Rod_1"/>
</dbReference>
<evidence type="ECO:0000256" key="5">
    <source>
        <dbReference type="SAM" id="Coils"/>
    </source>
</evidence>
<dbReference type="Gene3D" id="2.40.10.340">
    <property type="entry name" value="Rod shape-determining protein MreC, domain 1"/>
    <property type="match status" value="1"/>
</dbReference>
<dbReference type="GO" id="GO:0005886">
    <property type="term" value="C:plasma membrane"/>
    <property type="evidence" value="ECO:0007669"/>
    <property type="project" value="TreeGrafter"/>
</dbReference>
<evidence type="ECO:0000256" key="2">
    <source>
        <dbReference type="ARBA" id="ARBA00013855"/>
    </source>
</evidence>
<dbReference type="InterPro" id="IPR042175">
    <property type="entry name" value="Cell/Rod_MreC_2"/>
</dbReference>
<dbReference type="InterPro" id="IPR007221">
    <property type="entry name" value="MreC"/>
</dbReference>
<evidence type="ECO:0000313" key="8">
    <source>
        <dbReference type="Proteomes" id="UP000228635"/>
    </source>
</evidence>
<sequence length="239" mass="26235">MNRSLKIIIALGITVVVFTGLRQVVRTKTTMSNQLEDAVRIPFAYIGSILPGNKKTVSEMRLENDALRAELERLSSKSEVVEGTTSNVRAKIFSSYPFNNQSLVIINAGKNKNLTTQLPVTVGGSLLFGQIIDVADARSIVRTLFDTEWELPVVIGEKKVNALLKGGRIPTLTLIVKEEGVKNGEKVYSAGQSVPYGLTIGTVVNIKEGEENAFVQAEVEVPFSWNEINEVVIVKKNEF</sequence>
<protein>
    <recommendedName>
        <fullName evidence="2">Cell shape-determining protein MreC</fullName>
    </recommendedName>
    <alternativeName>
        <fullName evidence="4">Cell shape protein MreC</fullName>
    </alternativeName>
</protein>
<comment type="caution">
    <text evidence="7">The sequence shown here is derived from an EMBL/GenBank/DDBJ whole genome shotgun (WGS) entry which is preliminary data.</text>
</comment>
<dbReference type="GO" id="GO:0008360">
    <property type="term" value="P:regulation of cell shape"/>
    <property type="evidence" value="ECO:0007669"/>
    <property type="project" value="UniProtKB-KW"/>
</dbReference>
<dbReference type="Pfam" id="PF04085">
    <property type="entry name" value="MreC"/>
    <property type="match status" value="1"/>
</dbReference>
<feature type="coiled-coil region" evidence="5">
    <location>
        <begin position="57"/>
        <end position="84"/>
    </location>
</feature>
<keyword evidence="5" id="KW-0175">Coiled coil</keyword>
<evidence type="ECO:0000256" key="1">
    <source>
        <dbReference type="ARBA" id="ARBA00009369"/>
    </source>
</evidence>
<comment type="similarity">
    <text evidence="1">Belongs to the MreC family.</text>
</comment>
<evidence type="ECO:0000313" key="7">
    <source>
        <dbReference type="EMBL" id="PIT92387.1"/>
    </source>
</evidence>
<name>A0A2M6WHW9_9BACT</name>
<gene>
    <name evidence="7" type="ORF">COU08_02685</name>
</gene>
<evidence type="ECO:0000256" key="3">
    <source>
        <dbReference type="ARBA" id="ARBA00022960"/>
    </source>
</evidence>
<reference evidence="8" key="1">
    <citation type="submission" date="2017-09" db="EMBL/GenBank/DDBJ databases">
        <title>Depth-based differentiation of microbial function through sediment-hosted aquifers and enrichment of novel symbionts in the deep terrestrial subsurface.</title>
        <authorList>
            <person name="Probst A.J."/>
            <person name="Ladd B."/>
            <person name="Jarett J.K."/>
            <person name="Geller-Mcgrath D.E."/>
            <person name="Sieber C.M.K."/>
            <person name="Emerson J.B."/>
            <person name="Anantharaman K."/>
            <person name="Thomas B.C."/>
            <person name="Malmstrom R."/>
            <person name="Stieglmeier M."/>
            <person name="Klingl A."/>
            <person name="Woyke T."/>
            <person name="Ryan C.M."/>
            <person name="Banfield J.F."/>
        </authorList>
    </citation>
    <scope>NUCLEOTIDE SEQUENCE [LARGE SCALE GENOMIC DNA]</scope>
</reference>
<feature type="domain" description="Rod shape-determining protein MreC beta-barrel core" evidence="6">
    <location>
        <begin position="97"/>
        <end position="235"/>
    </location>
</feature>
<dbReference type="Proteomes" id="UP000228635">
    <property type="component" value="Unassembled WGS sequence"/>
</dbReference>
<dbReference type="AlphaFoldDB" id="A0A2M6WHW9"/>
<evidence type="ECO:0000259" key="6">
    <source>
        <dbReference type="Pfam" id="PF04085"/>
    </source>
</evidence>
<dbReference type="PANTHER" id="PTHR34138:SF1">
    <property type="entry name" value="CELL SHAPE-DETERMINING PROTEIN MREC"/>
    <property type="match status" value="1"/>
</dbReference>